<keyword evidence="8" id="KW-0812">Transmembrane</keyword>
<evidence type="ECO:0000256" key="5">
    <source>
        <dbReference type="ARBA" id="ARBA00022777"/>
    </source>
</evidence>
<dbReference type="GO" id="GO:0005886">
    <property type="term" value="C:plasma membrane"/>
    <property type="evidence" value="ECO:0007669"/>
    <property type="project" value="TreeGrafter"/>
</dbReference>
<dbReference type="InterPro" id="IPR005467">
    <property type="entry name" value="His_kinase_dom"/>
</dbReference>
<feature type="region of interest" description="Disordered" evidence="7">
    <location>
        <begin position="832"/>
        <end position="853"/>
    </location>
</feature>
<keyword evidence="12" id="KW-1185">Reference proteome</keyword>
<evidence type="ECO:0000259" key="10">
    <source>
        <dbReference type="PROSITE" id="PS50110"/>
    </source>
</evidence>
<dbReference type="InterPro" id="IPR011006">
    <property type="entry name" value="CheY-like_superfamily"/>
</dbReference>
<dbReference type="SUPFAM" id="SSF47384">
    <property type="entry name" value="Homodimeric domain of signal transducing histidine kinase"/>
    <property type="match status" value="1"/>
</dbReference>
<dbReference type="Proteomes" id="UP000305067">
    <property type="component" value="Unassembled WGS sequence"/>
</dbReference>
<feature type="compositionally biased region" description="Low complexity" evidence="7">
    <location>
        <begin position="897"/>
        <end position="907"/>
    </location>
</feature>
<keyword evidence="4" id="KW-0808">Transferase</keyword>
<dbReference type="InterPro" id="IPR004358">
    <property type="entry name" value="Sig_transdc_His_kin-like_C"/>
</dbReference>
<feature type="compositionally biased region" description="Basic and acidic residues" evidence="7">
    <location>
        <begin position="24"/>
        <end position="40"/>
    </location>
</feature>
<dbReference type="PROSITE" id="PS50110">
    <property type="entry name" value="RESPONSE_REGULATORY"/>
    <property type="match status" value="1"/>
</dbReference>
<dbReference type="SMART" id="SM00448">
    <property type="entry name" value="REC"/>
    <property type="match status" value="1"/>
</dbReference>
<dbReference type="SMART" id="SM00387">
    <property type="entry name" value="HATPase_c"/>
    <property type="match status" value="1"/>
</dbReference>
<protein>
    <recommendedName>
        <fullName evidence="2">histidine kinase</fullName>
        <ecNumber evidence="2">2.7.13.3</ecNumber>
    </recommendedName>
</protein>
<dbReference type="InterPro" id="IPR003594">
    <property type="entry name" value="HATPase_dom"/>
</dbReference>
<feature type="modified residue" description="4-aspartylphosphate" evidence="6">
    <location>
        <position position="1000"/>
    </location>
</feature>
<dbReference type="PANTHER" id="PTHR43047:SF66">
    <property type="entry name" value="HISKA"/>
    <property type="match status" value="1"/>
</dbReference>
<dbReference type="Gene3D" id="3.30.565.10">
    <property type="entry name" value="Histidine kinase-like ATPase, C-terminal domain"/>
    <property type="match status" value="1"/>
</dbReference>
<dbReference type="EMBL" id="ML178905">
    <property type="protein sequence ID" value="TFK95207.1"/>
    <property type="molecule type" value="Genomic_DNA"/>
</dbReference>
<evidence type="ECO:0000256" key="6">
    <source>
        <dbReference type="PROSITE-ProRule" id="PRU00169"/>
    </source>
</evidence>
<feature type="transmembrane region" description="Helical" evidence="8">
    <location>
        <begin position="203"/>
        <end position="226"/>
    </location>
</feature>
<proteinExistence type="predicted"/>
<keyword evidence="8" id="KW-1133">Transmembrane helix</keyword>
<evidence type="ECO:0000256" key="4">
    <source>
        <dbReference type="ARBA" id="ARBA00022679"/>
    </source>
</evidence>
<reference evidence="11 12" key="1">
    <citation type="journal article" date="2019" name="Nat. Ecol. Evol.">
        <title>Megaphylogeny resolves global patterns of mushroom evolution.</title>
        <authorList>
            <person name="Varga T."/>
            <person name="Krizsan K."/>
            <person name="Foldi C."/>
            <person name="Dima B."/>
            <person name="Sanchez-Garcia M."/>
            <person name="Sanchez-Ramirez S."/>
            <person name="Szollosi G.J."/>
            <person name="Szarkandi J.G."/>
            <person name="Papp V."/>
            <person name="Albert L."/>
            <person name="Andreopoulos W."/>
            <person name="Angelini C."/>
            <person name="Antonin V."/>
            <person name="Barry K.W."/>
            <person name="Bougher N.L."/>
            <person name="Buchanan P."/>
            <person name="Buyck B."/>
            <person name="Bense V."/>
            <person name="Catcheside P."/>
            <person name="Chovatia M."/>
            <person name="Cooper J."/>
            <person name="Damon W."/>
            <person name="Desjardin D."/>
            <person name="Finy P."/>
            <person name="Geml J."/>
            <person name="Haridas S."/>
            <person name="Hughes K."/>
            <person name="Justo A."/>
            <person name="Karasinski D."/>
            <person name="Kautmanova I."/>
            <person name="Kiss B."/>
            <person name="Kocsube S."/>
            <person name="Kotiranta H."/>
            <person name="LaButti K.M."/>
            <person name="Lechner B.E."/>
            <person name="Liimatainen K."/>
            <person name="Lipzen A."/>
            <person name="Lukacs Z."/>
            <person name="Mihaltcheva S."/>
            <person name="Morgado L.N."/>
            <person name="Niskanen T."/>
            <person name="Noordeloos M.E."/>
            <person name="Ohm R.A."/>
            <person name="Ortiz-Santana B."/>
            <person name="Ovrebo C."/>
            <person name="Racz N."/>
            <person name="Riley R."/>
            <person name="Savchenko A."/>
            <person name="Shiryaev A."/>
            <person name="Soop K."/>
            <person name="Spirin V."/>
            <person name="Szebenyi C."/>
            <person name="Tomsovsky M."/>
            <person name="Tulloss R.E."/>
            <person name="Uehling J."/>
            <person name="Grigoriev I.V."/>
            <person name="Vagvolgyi C."/>
            <person name="Papp T."/>
            <person name="Martin F.M."/>
            <person name="Miettinen O."/>
            <person name="Hibbett D.S."/>
            <person name="Nagy L.G."/>
        </authorList>
    </citation>
    <scope>NUCLEOTIDE SEQUENCE [LARGE SCALE GENOMIC DNA]</scope>
    <source>
        <strain evidence="11 12">CBS 309.79</strain>
    </source>
</reference>
<feature type="region of interest" description="Disordered" evidence="7">
    <location>
        <begin position="600"/>
        <end position="645"/>
    </location>
</feature>
<evidence type="ECO:0000256" key="7">
    <source>
        <dbReference type="SAM" id="MobiDB-lite"/>
    </source>
</evidence>
<feature type="transmembrane region" description="Helical" evidence="8">
    <location>
        <begin position="232"/>
        <end position="251"/>
    </location>
</feature>
<evidence type="ECO:0000313" key="12">
    <source>
        <dbReference type="Proteomes" id="UP000305067"/>
    </source>
</evidence>
<feature type="transmembrane region" description="Helical" evidence="8">
    <location>
        <begin position="302"/>
        <end position="319"/>
    </location>
</feature>
<dbReference type="SUPFAM" id="SSF52172">
    <property type="entry name" value="CheY-like"/>
    <property type="match status" value="1"/>
</dbReference>
<dbReference type="PROSITE" id="PS50109">
    <property type="entry name" value="HIS_KIN"/>
    <property type="match status" value="1"/>
</dbReference>
<evidence type="ECO:0000259" key="9">
    <source>
        <dbReference type="PROSITE" id="PS50109"/>
    </source>
</evidence>
<evidence type="ECO:0000313" key="11">
    <source>
        <dbReference type="EMBL" id="TFK95207.1"/>
    </source>
</evidence>
<dbReference type="STRING" id="1884261.A0A5C3Q247"/>
<feature type="compositionally biased region" description="Polar residues" evidence="7">
    <location>
        <begin position="832"/>
        <end position="852"/>
    </location>
</feature>
<feature type="transmembrane region" description="Helical" evidence="8">
    <location>
        <begin position="263"/>
        <end position="282"/>
    </location>
</feature>
<feature type="region of interest" description="Disordered" evidence="7">
    <location>
        <begin position="962"/>
        <end position="983"/>
    </location>
</feature>
<feature type="transmembrane region" description="Helical" evidence="8">
    <location>
        <begin position="324"/>
        <end position="340"/>
    </location>
</feature>
<keyword evidence="8" id="KW-0472">Membrane</keyword>
<keyword evidence="5" id="KW-0418">Kinase</keyword>
<dbReference type="CDD" id="cd00082">
    <property type="entry name" value="HisKA"/>
    <property type="match status" value="1"/>
</dbReference>
<dbReference type="InterPro" id="IPR036097">
    <property type="entry name" value="HisK_dim/P_sf"/>
</dbReference>
<feature type="domain" description="Histidine kinase" evidence="9">
    <location>
        <begin position="408"/>
        <end position="750"/>
    </location>
</feature>
<feature type="region of interest" description="Disordered" evidence="7">
    <location>
        <begin position="1"/>
        <end position="66"/>
    </location>
</feature>
<dbReference type="Gene3D" id="1.10.287.130">
    <property type="match status" value="1"/>
</dbReference>
<dbReference type="Gene3D" id="3.40.50.2300">
    <property type="match status" value="1"/>
</dbReference>
<sequence length="1084" mass="119773">MACFPGGLSSAACSRWTASTASYDPEKAIPETEKLPEQEKPPVPAPAVRREPSTTTSRRRKKTVRAPRAWVQEAWMGFKRHLKTATAPSSSSMHDQSTESHFSRAQHDVAQAASEDVDMVVVDRDWSEEFLRSSVAGSEQAKDDHPLITKSGSYPQNGTSVQDNFASQYFGWRGITHFFDSSFMDEDFERAFSHERWQSLKKIALWASIWFFVNWIMGIILVPKPWVLIDRVFYYAVAPVVTVPLFALVLFNAPRDHSKLYQIFIATSVWSWSFYILLNIYLCGKYNGREFFTCGNKDFVGAFYYNIALPTVALVALGMKRFPATVGASLYFISACILIAPDRATWGRLMANFAIYTGLLIYADYTLENAQRRLYCLRSQLKKQYTATQRAQNNERKASDSKRRLTSYVFHEVRVPLNTALLAVQNMSAQMEHVNASTTRSGSQGTLGDQEIEFNALAGSLTMMSKVLNDVLDFNRMDSGKFESVSRPYSFHQVMQSLLVPLRLATDARGLDLEIDLDPQIDRVVRHAAYEAMGETEESIHKHMAIHPDVHGVVTGDETRLRQIITNLASNACKFTDAGGKLSIRTRLVYPTHSKCHQYPGRMTSSTTECSRPEYFESSQDREDGHTTLATAPSDRQDVDEEGDVGSGLKASLVEMHNKSQRSASGALEHVVVRIEVQDTGHGIAPDDMYEGKLFSAFIQTERGRRQGGKGTGLGLALVRQIVTLSGGRLGLQSRVGEGSTFWVELPLGVGLKTVEHQPKSDSPEIMTPAGGHMSRHVGWHRRFSDPTTDTLMLLDAAALKAARKIPADERPTSALPGLMEHGGRVELTLTKTESKSSLPTTPNSSCIPTSHQLEKSMITVQSRLTDENVSLSSISLSTPRPALPDSKLSGTTAGYSQPSPLSEQPPSLSPPPPSPPINQPLNVLVVDDDPMTRMLMKRMLSRLGCRVYTAENGRAALSILTGTTATPDSDTSKSSGPILDHSRSSLEMVPTSYPIVFLDNQMPIMSGLQLVAQLRSMGRDDFVVGVTGNALRSDQEEYIEAGVDRVLTKPVLEIDLVSMLDVARERFAKVAGSSPQIAVQGRI</sequence>
<dbReference type="InterPro" id="IPR036890">
    <property type="entry name" value="HATPase_C_sf"/>
</dbReference>
<gene>
    <name evidence="11" type="ORF">BDV98DRAFT_439857</name>
</gene>
<feature type="domain" description="Response regulatory" evidence="10">
    <location>
        <begin position="923"/>
        <end position="1065"/>
    </location>
</feature>
<accession>A0A5C3Q247</accession>
<evidence type="ECO:0000256" key="3">
    <source>
        <dbReference type="ARBA" id="ARBA00022553"/>
    </source>
</evidence>
<evidence type="ECO:0000256" key="8">
    <source>
        <dbReference type="SAM" id="Phobius"/>
    </source>
</evidence>
<feature type="compositionally biased region" description="Polar residues" evidence="7">
    <location>
        <begin position="962"/>
        <end position="976"/>
    </location>
</feature>
<feature type="transmembrane region" description="Helical" evidence="8">
    <location>
        <begin position="346"/>
        <end position="365"/>
    </location>
</feature>
<dbReference type="CDD" id="cd17546">
    <property type="entry name" value="REC_hyHK_CKI1_RcsC-like"/>
    <property type="match status" value="1"/>
</dbReference>
<keyword evidence="3 6" id="KW-0597">Phosphoprotein</keyword>
<feature type="compositionally biased region" description="Pro residues" evidence="7">
    <location>
        <begin position="908"/>
        <end position="919"/>
    </location>
</feature>
<feature type="compositionally biased region" description="Basic and acidic residues" evidence="7">
    <location>
        <begin position="611"/>
        <end position="626"/>
    </location>
</feature>
<dbReference type="SMART" id="SM00388">
    <property type="entry name" value="HisKA"/>
    <property type="match status" value="1"/>
</dbReference>
<evidence type="ECO:0000256" key="2">
    <source>
        <dbReference type="ARBA" id="ARBA00012438"/>
    </source>
</evidence>
<dbReference type="Pfam" id="PF02518">
    <property type="entry name" value="HATPase_c"/>
    <property type="match status" value="1"/>
</dbReference>
<comment type="catalytic activity">
    <reaction evidence="1">
        <text>ATP + protein L-histidine = ADP + protein N-phospho-L-histidine.</text>
        <dbReference type="EC" id="2.7.13.3"/>
    </reaction>
</comment>
<name>A0A5C3Q247_9AGAR</name>
<dbReference type="PANTHER" id="PTHR43047">
    <property type="entry name" value="TWO-COMPONENT HISTIDINE PROTEIN KINASE"/>
    <property type="match status" value="1"/>
</dbReference>
<organism evidence="11 12">
    <name type="scientific">Pterulicium gracile</name>
    <dbReference type="NCBI Taxonomy" id="1884261"/>
    <lineage>
        <taxon>Eukaryota</taxon>
        <taxon>Fungi</taxon>
        <taxon>Dikarya</taxon>
        <taxon>Basidiomycota</taxon>
        <taxon>Agaricomycotina</taxon>
        <taxon>Agaricomycetes</taxon>
        <taxon>Agaricomycetidae</taxon>
        <taxon>Agaricales</taxon>
        <taxon>Pleurotineae</taxon>
        <taxon>Pterulaceae</taxon>
        <taxon>Pterulicium</taxon>
    </lineage>
</organism>
<dbReference type="InterPro" id="IPR001789">
    <property type="entry name" value="Sig_transdc_resp-reg_receiver"/>
</dbReference>
<dbReference type="AlphaFoldDB" id="A0A5C3Q247"/>
<dbReference type="GO" id="GO:0009927">
    <property type="term" value="F:histidine phosphotransfer kinase activity"/>
    <property type="evidence" value="ECO:0007669"/>
    <property type="project" value="TreeGrafter"/>
</dbReference>
<dbReference type="SUPFAM" id="SSF55874">
    <property type="entry name" value="ATPase domain of HSP90 chaperone/DNA topoisomerase II/histidine kinase"/>
    <property type="match status" value="1"/>
</dbReference>
<dbReference type="InterPro" id="IPR003661">
    <property type="entry name" value="HisK_dim/P_dom"/>
</dbReference>
<feature type="region of interest" description="Disordered" evidence="7">
    <location>
        <begin position="873"/>
        <end position="923"/>
    </location>
</feature>
<evidence type="ECO:0000256" key="1">
    <source>
        <dbReference type="ARBA" id="ARBA00000085"/>
    </source>
</evidence>
<dbReference type="GO" id="GO:0000155">
    <property type="term" value="F:phosphorelay sensor kinase activity"/>
    <property type="evidence" value="ECO:0007669"/>
    <property type="project" value="InterPro"/>
</dbReference>
<dbReference type="OrthoDB" id="60033at2759"/>
<dbReference type="PRINTS" id="PR00344">
    <property type="entry name" value="BCTRLSENSOR"/>
</dbReference>
<dbReference type="EC" id="2.7.13.3" evidence="2"/>
<dbReference type="Pfam" id="PF00072">
    <property type="entry name" value="Response_reg"/>
    <property type="match status" value="1"/>
</dbReference>